<evidence type="ECO:0000313" key="2">
    <source>
        <dbReference type="EMBL" id="KUG03024.1"/>
    </source>
</evidence>
<dbReference type="FunFam" id="3.30.1330.40:FF:000001">
    <property type="entry name" value="L-PSP family endoribonuclease"/>
    <property type="match status" value="1"/>
</dbReference>
<organism evidence="2">
    <name type="scientific">hydrocarbon metagenome</name>
    <dbReference type="NCBI Taxonomy" id="938273"/>
    <lineage>
        <taxon>unclassified sequences</taxon>
        <taxon>metagenomes</taxon>
        <taxon>ecological metagenomes</taxon>
    </lineage>
</organism>
<dbReference type="InterPro" id="IPR035959">
    <property type="entry name" value="RutC-like_sf"/>
</dbReference>
<comment type="caution">
    <text evidence="2">The sequence shown here is derived from an EMBL/GenBank/DDBJ whole genome shotgun (WGS) entry which is preliminary data.</text>
</comment>
<sequence>MTKESIHTSSAPAAIGPYSQAIKIEQFIYTSGQIPLDQEGKVVGSDIAEQTTQCLMNARNILESAGSGLEKVIKTTVFLCDMEDFAAMNEVYAGFFSAPYPARSCVQVARLPRDVKVEIEMIASG</sequence>
<dbReference type="EMBL" id="LNQE01001896">
    <property type="protein sequence ID" value="KUG03024.1"/>
    <property type="molecule type" value="Genomic_DNA"/>
</dbReference>
<proteinExistence type="inferred from homology"/>
<gene>
    <name evidence="2" type="ORF">ASZ90_019567</name>
</gene>
<dbReference type="GO" id="GO:0005829">
    <property type="term" value="C:cytosol"/>
    <property type="evidence" value="ECO:0007669"/>
    <property type="project" value="TreeGrafter"/>
</dbReference>
<dbReference type="PANTHER" id="PTHR11803:SF39">
    <property type="entry name" value="2-IMINOBUTANOATE_2-IMINOPROPANOATE DEAMINASE"/>
    <property type="match status" value="1"/>
</dbReference>
<dbReference type="PROSITE" id="PS01094">
    <property type="entry name" value="UPF0076"/>
    <property type="match status" value="1"/>
</dbReference>
<dbReference type="NCBIfam" id="TIGR00004">
    <property type="entry name" value="Rid family detoxifying hydrolase"/>
    <property type="match status" value="1"/>
</dbReference>
<dbReference type="AlphaFoldDB" id="A0A0W8E2Z6"/>
<dbReference type="InterPro" id="IPR006056">
    <property type="entry name" value="RidA"/>
</dbReference>
<dbReference type="CDD" id="cd00448">
    <property type="entry name" value="YjgF_YER057c_UK114_family"/>
    <property type="match status" value="1"/>
</dbReference>
<evidence type="ECO:0000256" key="1">
    <source>
        <dbReference type="ARBA" id="ARBA00010552"/>
    </source>
</evidence>
<comment type="similarity">
    <text evidence="1">Belongs to the RutC family.</text>
</comment>
<dbReference type="InterPro" id="IPR006175">
    <property type="entry name" value="YjgF/YER057c/UK114"/>
</dbReference>
<dbReference type="PANTHER" id="PTHR11803">
    <property type="entry name" value="2-IMINOBUTANOATE/2-IMINOPROPANOATE DEAMINASE RIDA"/>
    <property type="match status" value="1"/>
</dbReference>
<name>A0A0W8E2Z6_9ZZZZ</name>
<dbReference type="InterPro" id="IPR019897">
    <property type="entry name" value="RidA_CS"/>
</dbReference>
<dbReference type="Gene3D" id="3.30.1330.40">
    <property type="entry name" value="RutC-like"/>
    <property type="match status" value="1"/>
</dbReference>
<dbReference type="Pfam" id="PF01042">
    <property type="entry name" value="Ribonuc_L-PSP"/>
    <property type="match status" value="1"/>
</dbReference>
<dbReference type="GO" id="GO:0019239">
    <property type="term" value="F:deaminase activity"/>
    <property type="evidence" value="ECO:0007669"/>
    <property type="project" value="TreeGrafter"/>
</dbReference>
<reference evidence="2" key="1">
    <citation type="journal article" date="2015" name="Proc. Natl. Acad. Sci. U.S.A.">
        <title>Networks of energetic and metabolic interactions define dynamics in microbial communities.</title>
        <authorList>
            <person name="Embree M."/>
            <person name="Liu J.K."/>
            <person name="Al-Bassam M.M."/>
            <person name="Zengler K."/>
        </authorList>
    </citation>
    <scope>NUCLEOTIDE SEQUENCE</scope>
</reference>
<dbReference type="SUPFAM" id="SSF55298">
    <property type="entry name" value="YjgF-like"/>
    <property type="match status" value="1"/>
</dbReference>
<accession>A0A0W8E2Z6</accession>
<protein>
    <submittedName>
        <fullName evidence="2">Endoribonuclease l-psp</fullName>
    </submittedName>
</protein>